<keyword evidence="2" id="KW-1185">Reference proteome</keyword>
<evidence type="ECO:0000313" key="2">
    <source>
        <dbReference type="Proteomes" id="UP000035651"/>
    </source>
</evidence>
<evidence type="ECO:0000313" key="1">
    <source>
        <dbReference type="EMBL" id="AKM29765.1"/>
    </source>
</evidence>
<accession>A0A0H3WQB7</accession>
<name>A0A0H3WQB7_9BURK</name>
<dbReference type="AlphaFoldDB" id="A0A0H3WQB7"/>
<protein>
    <submittedName>
        <fullName evidence="1">Uncharacterized protein</fullName>
    </submittedName>
</protein>
<reference evidence="1" key="1">
    <citation type="submission" date="2016-06" db="EMBL/GenBank/DDBJ databases">
        <title>Complete Genome Sequence of Pandoraea faecigallinarum DSM-23572.</title>
        <authorList>
            <person name="Yong D."/>
            <person name="Ee R."/>
            <person name="Lim Y.-L."/>
            <person name="Yin W.-F."/>
            <person name="Chan K.-G."/>
        </authorList>
    </citation>
    <scope>NUCLEOTIDE SEQUENCE</scope>
    <source>
        <strain evidence="1">DSM 23572</strain>
    </source>
</reference>
<dbReference type="Proteomes" id="UP000035651">
    <property type="component" value="Chromosome"/>
</dbReference>
<organism evidence="1 2">
    <name type="scientific">Pandoraea faecigallinarum</name>
    <dbReference type="NCBI Taxonomy" id="656179"/>
    <lineage>
        <taxon>Bacteria</taxon>
        <taxon>Pseudomonadati</taxon>
        <taxon>Pseudomonadota</taxon>
        <taxon>Betaproteobacteria</taxon>
        <taxon>Burkholderiales</taxon>
        <taxon>Burkholderiaceae</taxon>
        <taxon>Pandoraea</taxon>
    </lineage>
</organism>
<dbReference type="PATRIC" id="fig|656179.3.peg.1304"/>
<sequence length="62" mass="7063">MRRHDSPGTCEPRRADDRRRVALIRFEDAAFRSDKDSGMQPILLTVAPVHRAGRMARMRSAA</sequence>
<dbReference type="EMBL" id="CP011807">
    <property type="protein sequence ID" value="AKM29765.1"/>
    <property type="molecule type" value="Genomic_DNA"/>
</dbReference>
<proteinExistence type="predicted"/>
<gene>
    <name evidence="1" type="ORF">AB870_06015</name>
</gene>
<dbReference type="STRING" id="656179.AB870_06015"/>
<dbReference type="KEGG" id="pfg:AB870_06015"/>